<dbReference type="OrthoDB" id="5034579at2759"/>
<dbReference type="CDD" id="cd00622">
    <property type="entry name" value="PLPDE_III_ODC"/>
    <property type="match status" value="1"/>
</dbReference>
<comment type="similarity">
    <text evidence="2">Belongs to the Orn/Lys/Arg decarboxylase class-II family.</text>
</comment>
<dbReference type="FunFam" id="3.20.20.10:FF:000005">
    <property type="entry name" value="Ornithine decarboxylase"/>
    <property type="match status" value="1"/>
</dbReference>
<keyword evidence="3 9" id="KW-0663">Pyridoxal phosphate</keyword>
<comment type="subunit">
    <text evidence="7">Homodimer. Only the dimer is catalytically active, as the active sites are constructed of residues from both monomers.</text>
</comment>
<evidence type="ECO:0000259" key="10">
    <source>
        <dbReference type="Pfam" id="PF02784"/>
    </source>
</evidence>
<dbReference type="Proteomes" id="UP000703269">
    <property type="component" value="Unassembled WGS sequence"/>
</dbReference>
<dbReference type="PRINTS" id="PR01182">
    <property type="entry name" value="ORNDCRBXLASE"/>
</dbReference>
<evidence type="ECO:0000256" key="7">
    <source>
        <dbReference type="ARBA" id="ARBA00046672"/>
    </source>
</evidence>
<dbReference type="Pfam" id="PF02784">
    <property type="entry name" value="Orn_Arg_deC_N"/>
    <property type="match status" value="1"/>
</dbReference>
<evidence type="ECO:0000256" key="3">
    <source>
        <dbReference type="ARBA" id="ARBA00022898"/>
    </source>
</evidence>
<dbReference type="EC" id="4.1.1.17" evidence="6"/>
<evidence type="ECO:0000256" key="8">
    <source>
        <dbReference type="ARBA" id="ARBA00049127"/>
    </source>
</evidence>
<dbReference type="PROSITE" id="PS00878">
    <property type="entry name" value="ODR_DC_2_1"/>
    <property type="match status" value="1"/>
</dbReference>
<dbReference type="SUPFAM" id="SSF50621">
    <property type="entry name" value="Alanine racemase C-terminal domain-like"/>
    <property type="match status" value="1"/>
</dbReference>
<evidence type="ECO:0000256" key="1">
    <source>
        <dbReference type="ARBA" id="ARBA00001933"/>
    </source>
</evidence>
<dbReference type="InterPro" id="IPR002433">
    <property type="entry name" value="Orn_de-COase"/>
</dbReference>
<dbReference type="Gene3D" id="2.40.37.10">
    <property type="entry name" value="Lyase, Ornithine Decarboxylase, Chain A, domain 1"/>
    <property type="match status" value="1"/>
</dbReference>
<dbReference type="InterPro" id="IPR000183">
    <property type="entry name" value="Orn/DAP/Arg_de-COase"/>
</dbReference>
<evidence type="ECO:0000256" key="4">
    <source>
        <dbReference type="ARBA" id="ARBA00023239"/>
    </source>
</evidence>
<dbReference type="Gene3D" id="3.20.20.10">
    <property type="entry name" value="Alanine racemase"/>
    <property type="match status" value="1"/>
</dbReference>
<comment type="pathway">
    <text evidence="5">Amine and polyamine biosynthesis; putrescine biosynthesis via L-ornithine pathway; putrescine from L-ornithine: step 1/1.</text>
</comment>
<evidence type="ECO:0000256" key="6">
    <source>
        <dbReference type="ARBA" id="ARBA00034138"/>
    </source>
</evidence>
<dbReference type="GO" id="GO:0004586">
    <property type="term" value="F:ornithine decarboxylase activity"/>
    <property type="evidence" value="ECO:0007669"/>
    <property type="project" value="UniProtKB-EC"/>
</dbReference>
<evidence type="ECO:0000313" key="11">
    <source>
        <dbReference type="EMBL" id="GJE85627.1"/>
    </source>
</evidence>
<comment type="caution">
    <text evidence="11">The sequence shown here is derived from an EMBL/GenBank/DDBJ whole genome shotgun (WGS) entry which is preliminary data.</text>
</comment>
<comment type="cofactor">
    <cofactor evidence="1 9">
        <name>pyridoxal 5'-phosphate</name>
        <dbReference type="ChEBI" id="CHEBI:597326"/>
    </cofactor>
</comment>
<dbReference type="InterPro" id="IPR029066">
    <property type="entry name" value="PLP-binding_barrel"/>
</dbReference>
<dbReference type="PRINTS" id="PR01179">
    <property type="entry name" value="ODADCRBXLASE"/>
</dbReference>
<dbReference type="GO" id="GO:0033387">
    <property type="term" value="P:putrescine biosynthetic process from arginine, via ornithine"/>
    <property type="evidence" value="ECO:0007669"/>
    <property type="project" value="TreeGrafter"/>
</dbReference>
<dbReference type="PANTHER" id="PTHR11482:SF6">
    <property type="entry name" value="ORNITHINE DECARBOXYLASE 1-RELATED"/>
    <property type="match status" value="1"/>
</dbReference>
<keyword evidence="4" id="KW-0456">Lyase</keyword>
<dbReference type="PANTHER" id="PTHR11482">
    <property type="entry name" value="ARGININE/DIAMINOPIMELATE/ORNITHINE DECARBOXYLASE"/>
    <property type="match status" value="1"/>
</dbReference>
<name>A0A9P3FYL3_9APHY</name>
<dbReference type="AlphaFoldDB" id="A0A9P3FYL3"/>
<proteinExistence type="inferred from homology"/>
<reference evidence="11 12" key="1">
    <citation type="submission" date="2021-08" db="EMBL/GenBank/DDBJ databases">
        <title>Draft Genome Sequence of Phanerochaete sordida strain YK-624.</title>
        <authorList>
            <person name="Mori T."/>
            <person name="Dohra H."/>
            <person name="Suzuki T."/>
            <person name="Kawagishi H."/>
            <person name="Hirai H."/>
        </authorList>
    </citation>
    <scope>NUCLEOTIDE SEQUENCE [LARGE SCALE GENOMIC DNA]</scope>
    <source>
        <strain evidence="11 12">YK-624</strain>
    </source>
</reference>
<evidence type="ECO:0000256" key="9">
    <source>
        <dbReference type="PIRSR" id="PIRSR600183-50"/>
    </source>
</evidence>
<evidence type="ECO:0000256" key="5">
    <source>
        <dbReference type="ARBA" id="ARBA00034115"/>
    </source>
</evidence>
<feature type="modified residue" description="N6-(pyridoxal phosphate)lysine" evidence="9">
    <location>
        <position position="137"/>
    </location>
</feature>
<protein>
    <recommendedName>
        <fullName evidence="6">ornithine decarboxylase</fullName>
        <ecNumber evidence="6">4.1.1.17</ecNumber>
    </recommendedName>
</protein>
<evidence type="ECO:0000313" key="12">
    <source>
        <dbReference type="Proteomes" id="UP000703269"/>
    </source>
</evidence>
<feature type="domain" description="Orn/DAP/Arg decarboxylase 2 N-terminal" evidence="10">
    <location>
        <begin position="115"/>
        <end position="344"/>
    </location>
</feature>
<dbReference type="InterPro" id="IPR009006">
    <property type="entry name" value="Ala_racemase/Decarboxylase_C"/>
</dbReference>
<organism evidence="11 12">
    <name type="scientific">Phanerochaete sordida</name>
    <dbReference type="NCBI Taxonomy" id="48140"/>
    <lineage>
        <taxon>Eukaryota</taxon>
        <taxon>Fungi</taxon>
        <taxon>Dikarya</taxon>
        <taxon>Basidiomycota</taxon>
        <taxon>Agaricomycotina</taxon>
        <taxon>Agaricomycetes</taxon>
        <taxon>Polyporales</taxon>
        <taxon>Phanerochaetaceae</taxon>
        <taxon>Phanerochaete</taxon>
    </lineage>
</organism>
<dbReference type="EMBL" id="BPQB01000002">
    <property type="protein sequence ID" value="GJE85627.1"/>
    <property type="molecule type" value="Genomic_DNA"/>
</dbReference>
<accession>A0A9P3FYL3</accession>
<keyword evidence="12" id="KW-1185">Reference proteome</keyword>
<comment type="catalytic activity">
    <reaction evidence="8">
        <text>L-ornithine + H(+) = putrescine + CO2</text>
        <dbReference type="Rhea" id="RHEA:22964"/>
        <dbReference type="ChEBI" id="CHEBI:15378"/>
        <dbReference type="ChEBI" id="CHEBI:16526"/>
        <dbReference type="ChEBI" id="CHEBI:46911"/>
        <dbReference type="ChEBI" id="CHEBI:326268"/>
        <dbReference type="EC" id="4.1.1.17"/>
    </reaction>
</comment>
<dbReference type="GO" id="GO:0005737">
    <property type="term" value="C:cytoplasm"/>
    <property type="evidence" value="ECO:0007669"/>
    <property type="project" value="TreeGrafter"/>
</dbReference>
<sequence length="496" mass="53049">MSSIQILAAPRPISFDSEVVSCSPNASTTLSISFNNKTTNSLVDRILSSQNAPSIQDTASIPDARDGFTGVPGLPPLHHGHPDTHLRNGVMKAAELAADGEADAEKAFFVADLSYVYHQHLRWKRMLPEIEPFYAVKCNPDPYVLRLLAALGTGFDCASNGEIAQVLSLGVAPSRVIFANPCKATSFVRQSAKAGVDLMTFDNTDELYKIARVHPHAKLVVRILTDDSKSLCRLGLKYGAPLVTVPALLAKARELRLDVVGVSFHVGSGCYDTGAYTDAVARARAAFDMGAAAGFAFTLLDVGGGFEDATFERAAETLRTALDVHFPARENLRIIAEPGRYYVAKAFSIAVNVIARRAPPAVEGAEAEEADPEQPSVMYYINDGVYGAFNCIMFDHQTPQPYVLCLNGSFHVPSSVSMCASSVWGPTCDSIDVVCPVTQLPGTLAVGDWLAFAEMGAYTRCAASQFNGFEVSNVVYTSGTGLAGAEVRALLRGRPA</sequence>
<evidence type="ECO:0000256" key="2">
    <source>
        <dbReference type="ARBA" id="ARBA00008872"/>
    </source>
</evidence>
<dbReference type="InterPro" id="IPR022644">
    <property type="entry name" value="De-COase2_N"/>
</dbReference>
<gene>
    <name evidence="11" type="ORF">PsYK624_017060</name>
</gene>
<feature type="active site" description="Proton donor" evidence="9">
    <location>
        <position position="428"/>
    </location>
</feature>
<dbReference type="InterPro" id="IPR022653">
    <property type="entry name" value="De-COase2_pyr-phos_BS"/>
</dbReference>
<dbReference type="SUPFAM" id="SSF51419">
    <property type="entry name" value="PLP-binding barrel"/>
    <property type="match status" value="1"/>
</dbReference>